<gene>
    <name evidence="1" type="ORF">LOC62_05G006826</name>
</gene>
<dbReference type="RefSeq" id="XP_062629323.1">
    <property type="nucleotide sequence ID" value="XM_062773339.1"/>
</dbReference>
<name>A0AAF0YC80_9TREE</name>
<accession>A0AAF0YC80</accession>
<dbReference type="AlphaFoldDB" id="A0AAF0YC80"/>
<protein>
    <submittedName>
        <fullName evidence="1">Uncharacterized protein</fullName>
    </submittedName>
</protein>
<organism evidence="1 2">
    <name type="scientific">Vanrija pseudolonga</name>
    <dbReference type="NCBI Taxonomy" id="143232"/>
    <lineage>
        <taxon>Eukaryota</taxon>
        <taxon>Fungi</taxon>
        <taxon>Dikarya</taxon>
        <taxon>Basidiomycota</taxon>
        <taxon>Agaricomycotina</taxon>
        <taxon>Tremellomycetes</taxon>
        <taxon>Trichosporonales</taxon>
        <taxon>Trichosporonaceae</taxon>
        <taxon>Vanrija</taxon>
    </lineage>
</organism>
<evidence type="ECO:0000313" key="1">
    <source>
        <dbReference type="EMBL" id="WOO83297.1"/>
    </source>
</evidence>
<dbReference type="EMBL" id="CP086718">
    <property type="protein sequence ID" value="WOO83297.1"/>
    <property type="molecule type" value="Genomic_DNA"/>
</dbReference>
<proteinExistence type="predicted"/>
<evidence type="ECO:0000313" key="2">
    <source>
        <dbReference type="Proteomes" id="UP000827549"/>
    </source>
</evidence>
<reference evidence="1" key="1">
    <citation type="submission" date="2023-10" db="EMBL/GenBank/DDBJ databases">
        <authorList>
            <person name="Noh H."/>
        </authorList>
    </citation>
    <scope>NUCLEOTIDE SEQUENCE</scope>
    <source>
        <strain evidence="1">DUCC4014</strain>
    </source>
</reference>
<sequence>MITIFSFLHILDGITDHLKATNDRATLMALRATCKSLHGTLTPYLLYHVKISGSDTHCYVSSVHGAPGITAQWAHESASSSGAAITPAQTSFLQTSTVFFLEPTLTLSAAFHLAQWPTMQTLRCIRHSPKGYWPLSWPPLSAHKEVFFRNLTATGYIYRLWLNFNVRETTKTVVVHVSYDPALDPCLDHNRNRAMVPRFSPGQAGNVVIALKALASGETRPDPVPPGATAALTLVLALIWCNANLERKFTVVGMESADWRWLGFEHEVFDDDLLTRVRQRICHGIEHDDLSTVVCSEDEKRHMDSLITFLTLEEYEAQVGPLQFKVDTDITRK</sequence>
<keyword evidence="2" id="KW-1185">Reference proteome</keyword>
<dbReference type="GeneID" id="87810001"/>
<dbReference type="Proteomes" id="UP000827549">
    <property type="component" value="Chromosome 5"/>
</dbReference>